<reference evidence="3 4" key="1">
    <citation type="submission" date="2018-07" db="EMBL/GenBank/DDBJ databases">
        <title>Genomic Encyclopedia of Type Strains, Phase IV (KMG-IV): sequencing the most valuable type-strain genomes for metagenomic binning, comparative biology and taxonomic classification.</title>
        <authorList>
            <person name="Goeker M."/>
        </authorList>
    </citation>
    <scope>NUCLEOTIDE SEQUENCE [LARGE SCALE GENOMIC DNA]</scope>
    <source>
        <strain evidence="3 4">DSM 44290</strain>
    </source>
</reference>
<evidence type="ECO:0000313" key="3">
    <source>
        <dbReference type="EMBL" id="RDI63725.1"/>
    </source>
</evidence>
<dbReference type="InterPro" id="IPR000253">
    <property type="entry name" value="FHA_dom"/>
</dbReference>
<sequence length="323" mass="33946">MGREQAEVGIARGSGLVARFEDVVVFIPHETPFTERILEAAEVAAEADDPGATFVRQLVAAVFVEGAAAAASFGMVAPTAGGVLVLLRGPVTAHIDKFDGAQRLSGLRAMTWLDEVVRDPVQQIVLADDDDLPFEELPHTDLRAGVAPGGGLIIRALVDGSTPSGAHRAVPDSMISGPLPVPVPVEHYAWSASVSDTAAALFDTHADTVTYHTPLGVLVRDDGAAYPLDRPYVIGRDPMAAEVVRHAAASPIAFADQGMSRVHALVSVDNGTVFIHDNETPTGTFIAAPGAEKWTRLGANPEALQPGWSLRVGNTVLTYRATS</sequence>
<dbReference type="PROSITE" id="PS50006">
    <property type="entry name" value="FHA_DOMAIN"/>
    <property type="match status" value="1"/>
</dbReference>
<gene>
    <name evidence="3" type="ORF">DFR76_10961</name>
</gene>
<dbReference type="Proteomes" id="UP000254869">
    <property type="component" value="Unassembled WGS sequence"/>
</dbReference>
<dbReference type="RefSeq" id="WP_067999140.1">
    <property type="nucleotide sequence ID" value="NZ_QQBC01000009.1"/>
</dbReference>
<dbReference type="STRING" id="1210086.GCA_001613105_03650"/>
<proteinExistence type="predicted"/>
<dbReference type="Gene3D" id="2.60.200.20">
    <property type="match status" value="1"/>
</dbReference>
<feature type="domain" description="FHA" evidence="2">
    <location>
        <begin position="232"/>
        <end position="286"/>
    </location>
</feature>
<dbReference type="CDD" id="cd00060">
    <property type="entry name" value="FHA"/>
    <property type="match status" value="1"/>
</dbReference>
<keyword evidence="4" id="KW-1185">Reference proteome</keyword>
<keyword evidence="1" id="KW-0597">Phosphoprotein</keyword>
<evidence type="ECO:0000313" key="4">
    <source>
        <dbReference type="Proteomes" id="UP000254869"/>
    </source>
</evidence>
<dbReference type="EMBL" id="QQBC01000009">
    <property type="protein sequence ID" value="RDI63725.1"/>
    <property type="molecule type" value="Genomic_DNA"/>
</dbReference>
<organism evidence="3 4">
    <name type="scientific">Nocardia pseudobrasiliensis</name>
    <dbReference type="NCBI Taxonomy" id="45979"/>
    <lineage>
        <taxon>Bacteria</taxon>
        <taxon>Bacillati</taxon>
        <taxon>Actinomycetota</taxon>
        <taxon>Actinomycetes</taxon>
        <taxon>Mycobacteriales</taxon>
        <taxon>Nocardiaceae</taxon>
        <taxon>Nocardia</taxon>
    </lineage>
</organism>
<dbReference type="AlphaFoldDB" id="A0A370HZ24"/>
<protein>
    <submittedName>
        <fullName evidence="3">FHA domain-containing protein</fullName>
    </submittedName>
</protein>
<comment type="caution">
    <text evidence="3">The sequence shown here is derived from an EMBL/GenBank/DDBJ whole genome shotgun (WGS) entry which is preliminary data.</text>
</comment>
<evidence type="ECO:0000259" key="2">
    <source>
        <dbReference type="PROSITE" id="PS50006"/>
    </source>
</evidence>
<name>A0A370HZ24_9NOCA</name>
<evidence type="ECO:0000256" key="1">
    <source>
        <dbReference type="ARBA" id="ARBA00022553"/>
    </source>
</evidence>
<accession>A0A370HZ24</accession>
<dbReference type="Pfam" id="PF00498">
    <property type="entry name" value="FHA"/>
    <property type="match status" value="1"/>
</dbReference>
<dbReference type="SUPFAM" id="SSF49879">
    <property type="entry name" value="SMAD/FHA domain"/>
    <property type="match status" value="1"/>
</dbReference>
<dbReference type="InterPro" id="IPR008984">
    <property type="entry name" value="SMAD_FHA_dom_sf"/>
</dbReference>